<organism evidence="7 8">
    <name type="scientific">Caballeronia calidae</name>
    <dbReference type="NCBI Taxonomy" id="1777139"/>
    <lineage>
        <taxon>Bacteria</taxon>
        <taxon>Pseudomonadati</taxon>
        <taxon>Pseudomonadota</taxon>
        <taxon>Betaproteobacteria</taxon>
        <taxon>Burkholderiales</taxon>
        <taxon>Burkholderiaceae</taxon>
        <taxon>Caballeronia</taxon>
    </lineage>
</organism>
<dbReference type="Gene3D" id="1.10.10.60">
    <property type="entry name" value="Homeodomain-like"/>
    <property type="match status" value="1"/>
</dbReference>
<dbReference type="PANTHER" id="PTHR32071:SF77">
    <property type="entry name" value="TRANSCRIPTIONAL REGULATORY PROTEIN"/>
    <property type="match status" value="1"/>
</dbReference>
<dbReference type="InterPro" id="IPR003018">
    <property type="entry name" value="GAF"/>
</dbReference>
<keyword evidence="1" id="KW-0547">Nucleotide-binding</keyword>
<evidence type="ECO:0000256" key="4">
    <source>
        <dbReference type="ARBA" id="ARBA00023125"/>
    </source>
</evidence>
<evidence type="ECO:0000259" key="6">
    <source>
        <dbReference type="PROSITE" id="PS50045"/>
    </source>
</evidence>
<dbReference type="InterPro" id="IPR025943">
    <property type="entry name" value="Sigma_54_int_dom_ATP-bd_2"/>
</dbReference>
<dbReference type="InterPro" id="IPR029016">
    <property type="entry name" value="GAF-like_dom_sf"/>
</dbReference>
<dbReference type="PROSITE" id="PS00676">
    <property type="entry name" value="SIGMA54_INTERACT_2"/>
    <property type="match status" value="1"/>
</dbReference>
<dbReference type="GO" id="GO:0005524">
    <property type="term" value="F:ATP binding"/>
    <property type="evidence" value="ECO:0007669"/>
    <property type="project" value="UniProtKB-KW"/>
</dbReference>
<dbReference type="Pfam" id="PF25601">
    <property type="entry name" value="AAA_lid_14"/>
    <property type="match status" value="1"/>
</dbReference>
<dbReference type="InterPro" id="IPR003593">
    <property type="entry name" value="AAA+_ATPase"/>
</dbReference>
<dbReference type="Gene3D" id="3.40.50.300">
    <property type="entry name" value="P-loop containing nucleotide triphosphate hydrolases"/>
    <property type="match status" value="1"/>
</dbReference>
<keyword evidence="3" id="KW-0805">Transcription regulation</keyword>
<evidence type="ECO:0000256" key="5">
    <source>
        <dbReference type="ARBA" id="ARBA00023163"/>
    </source>
</evidence>
<dbReference type="GO" id="GO:0006355">
    <property type="term" value="P:regulation of DNA-templated transcription"/>
    <property type="evidence" value="ECO:0007669"/>
    <property type="project" value="InterPro"/>
</dbReference>
<dbReference type="PANTHER" id="PTHR32071">
    <property type="entry name" value="TRANSCRIPTIONAL REGULATORY PROTEIN"/>
    <property type="match status" value="1"/>
</dbReference>
<dbReference type="GO" id="GO:0043565">
    <property type="term" value="F:sequence-specific DNA binding"/>
    <property type="evidence" value="ECO:0007669"/>
    <property type="project" value="InterPro"/>
</dbReference>
<evidence type="ECO:0000256" key="3">
    <source>
        <dbReference type="ARBA" id="ARBA00023015"/>
    </source>
</evidence>
<proteinExistence type="predicted"/>
<protein>
    <submittedName>
        <fullName evidence="7">Fis family GAF modulated sigma54 specific transcriptional regulator</fullName>
    </submittedName>
</protein>
<keyword evidence="5" id="KW-0804">Transcription</keyword>
<evidence type="ECO:0000313" key="8">
    <source>
        <dbReference type="Proteomes" id="UP000071859"/>
    </source>
</evidence>
<dbReference type="PROSITE" id="PS50045">
    <property type="entry name" value="SIGMA54_INTERACT_4"/>
    <property type="match status" value="1"/>
</dbReference>
<comment type="caution">
    <text evidence="7">The sequence shown here is derived from an EMBL/GenBank/DDBJ whole genome shotgun (WGS) entry which is preliminary data.</text>
</comment>
<reference evidence="7" key="1">
    <citation type="submission" date="2016-01" db="EMBL/GenBank/DDBJ databases">
        <authorList>
            <person name="Peeters C."/>
        </authorList>
    </citation>
    <scope>NUCLEOTIDE SEQUENCE</scope>
    <source>
        <strain evidence="7">LMG 29321</strain>
    </source>
</reference>
<evidence type="ECO:0000256" key="1">
    <source>
        <dbReference type="ARBA" id="ARBA00022741"/>
    </source>
</evidence>
<dbReference type="AlphaFoldDB" id="A0A158BFT5"/>
<dbReference type="PROSITE" id="PS00675">
    <property type="entry name" value="SIGMA54_INTERACT_1"/>
    <property type="match status" value="1"/>
</dbReference>
<dbReference type="Gene3D" id="3.30.450.40">
    <property type="match status" value="1"/>
</dbReference>
<dbReference type="Gene3D" id="1.10.8.60">
    <property type="match status" value="1"/>
</dbReference>
<keyword evidence="8" id="KW-1185">Reference proteome</keyword>
<dbReference type="EMBL" id="FCOX02000011">
    <property type="protein sequence ID" value="SAK68893.1"/>
    <property type="molecule type" value="Genomic_DNA"/>
</dbReference>
<dbReference type="Proteomes" id="UP000071859">
    <property type="component" value="Unassembled WGS sequence"/>
</dbReference>
<feature type="domain" description="Sigma-54 factor interaction" evidence="6">
    <location>
        <begin position="331"/>
        <end position="561"/>
    </location>
</feature>
<name>A0A158BFT5_9BURK</name>
<dbReference type="SMART" id="SM00382">
    <property type="entry name" value="AAA"/>
    <property type="match status" value="1"/>
</dbReference>
<dbReference type="RefSeq" id="WP_062604961.1">
    <property type="nucleotide sequence ID" value="NZ_FCOX02000011.1"/>
</dbReference>
<dbReference type="PRINTS" id="PR01590">
    <property type="entry name" value="HTHFIS"/>
</dbReference>
<dbReference type="FunFam" id="3.40.50.300:FF:000006">
    <property type="entry name" value="DNA-binding transcriptional regulator NtrC"/>
    <property type="match status" value="1"/>
</dbReference>
<dbReference type="OrthoDB" id="9761705at2"/>
<accession>A0A158BFT5</accession>
<dbReference type="Pfam" id="PF01590">
    <property type="entry name" value="GAF"/>
    <property type="match status" value="1"/>
</dbReference>
<dbReference type="InterPro" id="IPR002078">
    <property type="entry name" value="Sigma_54_int"/>
</dbReference>
<sequence>MQDDIREITASHDERESGWLIPSIRKAHERSETFGLNASTRPDYDVLTRGDLLLKLEQNRVLCAHATPVMETLREQIVNTQSMIVLTDAQGLILHSTGDDDFLARAEKVALRAGANWAEERQGTNAIGTAIAERSPTVVHGDQHYLAANRFLTCSSVPILDPYGDLIGVLDVTGDHRSYHRHTMALARMSVQMIENHLFSSTFQGMLQIAFHGRPEFLGTLMEGIMAFTCDGRFLSANRSAQFQFGLPLSALRAHTLSSLFGLTSAQLIERSHLNRMSHIPLDLNNGTVVCARVRLNRAPIGEGAAASSVVSRSAPRAPAVIDTSSKLASLDTGDPKVAAVIGKVRKVIGKDIPILITGETGTGKELLAQAIHGDSPRRAGPFVAVNCASIPENLIESELFGYEEGAFTGARRKGAAGKLLQANGGTLFLDEIGDMPYPLQVRLLRVLQERVVDPLGSSKSIPVDVAIICATHRNLREMIEQNRFREDLYYRLNGLVVKLPPLRERTDLAAVITKMLRAVSADEACGMRLSIDDEVMALFEHYAWPGNFRQLCNLLRTAAAMVDDDGCIRREHLPEDFFDEPRTRVQSPSEACISSTFASGRLQEVTASVIAAALARHRGNVSAAARALGVSRNTIYRKMPACSAMEQ</sequence>
<gene>
    <name evidence="7" type="ORF">AWB78_02629</name>
</gene>
<evidence type="ECO:0000313" key="7">
    <source>
        <dbReference type="EMBL" id="SAK68893.1"/>
    </source>
</evidence>
<dbReference type="InterPro" id="IPR025662">
    <property type="entry name" value="Sigma_54_int_dom_ATP-bd_1"/>
</dbReference>
<dbReference type="InterPro" id="IPR002197">
    <property type="entry name" value="HTH_Fis"/>
</dbReference>
<dbReference type="InterPro" id="IPR027417">
    <property type="entry name" value="P-loop_NTPase"/>
</dbReference>
<dbReference type="InterPro" id="IPR009057">
    <property type="entry name" value="Homeodomain-like_sf"/>
</dbReference>
<keyword evidence="4" id="KW-0238">DNA-binding</keyword>
<dbReference type="InterPro" id="IPR058031">
    <property type="entry name" value="AAA_lid_NorR"/>
</dbReference>
<dbReference type="Pfam" id="PF02954">
    <property type="entry name" value="HTH_8"/>
    <property type="match status" value="1"/>
</dbReference>
<dbReference type="SUPFAM" id="SSF55781">
    <property type="entry name" value="GAF domain-like"/>
    <property type="match status" value="1"/>
</dbReference>
<dbReference type="CDD" id="cd00009">
    <property type="entry name" value="AAA"/>
    <property type="match status" value="1"/>
</dbReference>
<dbReference type="Pfam" id="PF00158">
    <property type="entry name" value="Sigma54_activat"/>
    <property type="match status" value="1"/>
</dbReference>
<dbReference type="SUPFAM" id="SSF52540">
    <property type="entry name" value="P-loop containing nucleoside triphosphate hydrolases"/>
    <property type="match status" value="1"/>
</dbReference>
<evidence type="ECO:0000256" key="2">
    <source>
        <dbReference type="ARBA" id="ARBA00022840"/>
    </source>
</evidence>
<dbReference type="SUPFAM" id="SSF46689">
    <property type="entry name" value="Homeodomain-like"/>
    <property type="match status" value="1"/>
</dbReference>
<keyword evidence="2" id="KW-0067">ATP-binding</keyword>